<evidence type="ECO:0000313" key="3">
    <source>
        <dbReference type="WBParaSite" id="nRc.2.0.1.t36191-RA"/>
    </source>
</evidence>
<organism evidence="2 3">
    <name type="scientific">Romanomermis culicivorax</name>
    <name type="common">Nematode worm</name>
    <dbReference type="NCBI Taxonomy" id="13658"/>
    <lineage>
        <taxon>Eukaryota</taxon>
        <taxon>Metazoa</taxon>
        <taxon>Ecdysozoa</taxon>
        <taxon>Nematoda</taxon>
        <taxon>Enoplea</taxon>
        <taxon>Dorylaimia</taxon>
        <taxon>Mermithida</taxon>
        <taxon>Mermithoidea</taxon>
        <taxon>Mermithidae</taxon>
        <taxon>Romanomermis</taxon>
    </lineage>
</organism>
<dbReference type="WBParaSite" id="nRc.2.0.1.t36191-RA">
    <property type="protein sequence ID" value="nRc.2.0.1.t36191-RA"/>
    <property type="gene ID" value="nRc.2.0.1.g36191"/>
</dbReference>
<reference evidence="3" key="1">
    <citation type="submission" date="2022-11" db="UniProtKB">
        <authorList>
            <consortium name="WormBaseParasite"/>
        </authorList>
    </citation>
    <scope>IDENTIFICATION</scope>
</reference>
<evidence type="ECO:0000256" key="1">
    <source>
        <dbReference type="SAM" id="MobiDB-lite"/>
    </source>
</evidence>
<feature type="region of interest" description="Disordered" evidence="1">
    <location>
        <begin position="1"/>
        <end position="74"/>
    </location>
</feature>
<keyword evidence="2" id="KW-1185">Reference proteome</keyword>
<protein>
    <submittedName>
        <fullName evidence="3">Uncharacterized protein</fullName>
    </submittedName>
</protein>
<feature type="compositionally biased region" description="Polar residues" evidence="1">
    <location>
        <begin position="20"/>
        <end position="38"/>
    </location>
</feature>
<dbReference type="AlphaFoldDB" id="A0A915KDQ4"/>
<sequence>MDKRQSFSVSVGRKERRQQKWMTSASEWQTEKSVTNTKANKHDDLYDEKDEDNTPKSGIAFEEGKGAMMANEGP</sequence>
<name>A0A915KDQ4_ROMCU</name>
<accession>A0A915KDQ4</accession>
<proteinExistence type="predicted"/>
<dbReference type="Proteomes" id="UP000887565">
    <property type="component" value="Unplaced"/>
</dbReference>
<evidence type="ECO:0000313" key="2">
    <source>
        <dbReference type="Proteomes" id="UP000887565"/>
    </source>
</evidence>